<evidence type="ECO:0000313" key="4">
    <source>
        <dbReference type="Proteomes" id="UP000054270"/>
    </source>
</evidence>
<keyword evidence="4" id="KW-1185">Reference proteome</keyword>
<dbReference type="SUPFAM" id="SSF53850">
    <property type="entry name" value="Periplasmic binding protein-like II"/>
    <property type="match status" value="1"/>
</dbReference>
<evidence type="ECO:0008006" key="5">
    <source>
        <dbReference type="Google" id="ProtNLM"/>
    </source>
</evidence>
<feature type="signal peptide" evidence="2">
    <location>
        <begin position="1"/>
        <end position="19"/>
    </location>
</feature>
<evidence type="ECO:0000256" key="1">
    <source>
        <dbReference type="ARBA" id="ARBA00022729"/>
    </source>
</evidence>
<dbReference type="OrthoDB" id="124329at2759"/>
<dbReference type="OMA" id="YHDARID"/>
<dbReference type="STRING" id="945553.A0A0D2M3S9"/>
<evidence type="ECO:0000256" key="2">
    <source>
        <dbReference type="SAM" id="SignalP"/>
    </source>
</evidence>
<gene>
    <name evidence="3" type="ORF">HYPSUDRAFT_57461</name>
</gene>
<accession>A0A0D2M3S9</accession>
<dbReference type="AlphaFoldDB" id="A0A0D2M3S9"/>
<protein>
    <recommendedName>
        <fullName evidence="5">ABC transporter substrate-binding protein</fullName>
    </recommendedName>
</protein>
<keyword evidence="1 2" id="KW-0732">Signal</keyword>
<evidence type="ECO:0000313" key="3">
    <source>
        <dbReference type="EMBL" id="KJA17848.1"/>
    </source>
</evidence>
<dbReference type="PANTHER" id="PTHR30006">
    <property type="entry name" value="THIAMINE-BINDING PERIPLASMIC PROTEIN-RELATED"/>
    <property type="match status" value="1"/>
</dbReference>
<name>A0A0D2M3S9_HYPSF</name>
<dbReference type="PANTHER" id="PTHR30006:SF2">
    <property type="entry name" value="ABC TRANSPORTER SUBSTRATE-BINDING PROTEIN"/>
    <property type="match status" value="1"/>
</dbReference>
<proteinExistence type="predicted"/>
<dbReference type="Proteomes" id="UP000054270">
    <property type="component" value="Unassembled WGS sequence"/>
</dbReference>
<dbReference type="EMBL" id="KN817597">
    <property type="protein sequence ID" value="KJA17848.1"/>
    <property type="molecule type" value="Genomic_DNA"/>
</dbReference>
<sequence length="363" mass="40076">MLGTFVLIFTALIQAHVSAYHPKSVAVEGRSLDQIYQAALKEPKTLTIAWGGDVKASGALIKSFFETKFPGMTLNVNLDLSKYLDGQADLKYASTNGSENGADVVVLQTLQNFPRWKSEGRLLPYKVSPWHDIYPEFVDKDAAYTGLFIYSFGNTVYDASVTHLDPLPATSGGFLAPEWKDKLILTYPNDDDSILFLFDKIIEKYGFDYIHSLQAQNPLWVRGTATPALLISPAYNNGTNTSNSRAISFTTTNGFAQGVAQKASTDVSISWPQTGAIFSSTKVPDSAKLLFGYLMDDEWQQLMSGDRFATRKTYDKLGVFNQSGIDPLAFGRFMSDRQRVEALRLKIEAVIGPPQGVDPVGQY</sequence>
<organism evidence="3 4">
    <name type="scientific">Hypholoma sublateritium (strain FD-334 SS-4)</name>
    <dbReference type="NCBI Taxonomy" id="945553"/>
    <lineage>
        <taxon>Eukaryota</taxon>
        <taxon>Fungi</taxon>
        <taxon>Dikarya</taxon>
        <taxon>Basidiomycota</taxon>
        <taxon>Agaricomycotina</taxon>
        <taxon>Agaricomycetes</taxon>
        <taxon>Agaricomycetidae</taxon>
        <taxon>Agaricales</taxon>
        <taxon>Agaricineae</taxon>
        <taxon>Strophariaceae</taxon>
        <taxon>Hypholoma</taxon>
    </lineage>
</organism>
<feature type="chain" id="PRO_5002264382" description="ABC transporter substrate-binding protein" evidence="2">
    <location>
        <begin position="20"/>
        <end position="363"/>
    </location>
</feature>
<dbReference type="Gene3D" id="3.40.190.10">
    <property type="entry name" value="Periplasmic binding protein-like II"/>
    <property type="match status" value="2"/>
</dbReference>
<reference evidence="4" key="1">
    <citation type="submission" date="2014-04" db="EMBL/GenBank/DDBJ databases">
        <title>Evolutionary Origins and Diversification of the Mycorrhizal Mutualists.</title>
        <authorList>
            <consortium name="DOE Joint Genome Institute"/>
            <consortium name="Mycorrhizal Genomics Consortium"/>
            <person name="Kohler A."/>
            <person name="Kuo A."/>
            <person name="Nagy L.G."/>
            <person name="Floudas D."/>
            <person name="Copeland A."/>
            <person name="Barry K.W."/>
            <person name="Cichocki N."/>
            <person name="Veneault-Fourrey C."/>
            <person name="LaButti K."/>
            <person name="Lindquist E.A."/>
            <person name="Lipzen A."/>
            <person name="Lundell T."/>
            <person name="Morin E."/>
            <person name="Murat C."/>
            <person name="Riley R."/>
            <person name="Ohm R."/>
            <person name="Sun H."/>
            <person name="Tunlid A."/>
            <person name="Henrissat B."/>
            <person name="Grigoriev I.V."/>
            <person name="Hibbett D.S."/>
            <person name="Martin F."/>
        </authorList>
    </citation>
    <scope>NUCLEOTIDE SEQUENCE [LARGE SCALE GENOMIC DNA]</scope>
    <source>
        <strain evidence="4">FD-334 SS-4</strain>
    </source>
</reference>